<dbReference type="CDD" id="cd06174">
    <property type="entry name" value="MFS"/>
    <property type="match status" value="1"/>
</dbReference>
<feature type="transmembrane region" description="Helical" evidence="6">
    <location>
        <begin position="338"/>
        <end position="361"/>
    </location>
</feature>
<dbReference type="AlphaFoldDB" id="A0A1I5QPQ3"/>
<evidence type="ECO:0000256" key="6">
    <source>
        <dbReference type="SAM" id="Phobius"/>
    </source>
</evidence>
<feature type="transmembrane region" description="Helical" evidence="6">
    <location>
        <begin position="218"/>
        <end position="238"/>
    </location>
</feature>
<dbReference type="PANTHER" id="PTHR23530:SF1">
    <property type="entry name" value="PERMEASE, MAJOR FACILITATOR SUPERFAMILY-RELATED"/>
    <property type="match status" value="1"/>
</dbReference>
<dbReference type="InterPro" id="IPR011701">
    <property type="entry name" value="MFS"/>
</dbReference>
<dbReference type="EMBL" id="FOXC01000023">
    <property type="protein sequence ID" value="SFP48001.1"/>
    <property type="molecule type" value="Genomic_DNA"/>
</dbReference>
<feature type="transmembrane region" description="Helical" evidence="6">
    <location>
        <begin position="135"/>
        <end position="158"/>
    </location>
</feature>
<dbReference type="PROSITE" id="PS50850">
    <property type="entry name" value="MFS"/>
    <property type="match status" value="1"/>
</dbReference>
<feature type="transmembrane region" description="Helical" evidence="6">
    <location>
        <begin position="12"/>
        <end position="32"/>
    </location>
</feature>
<keyword evidence="4 6" id="KW-1133">Transmembrane helix</keyword>
<dbReference type="InterPro" id="IPR053160">
    <property type="entry name" value="MFS_DHA3_Transporter"/>
</dbReference>
<dbReference type="Pfam" id="PF07690">
    <property type="entry name" value="MFS_1"/>
    <property type="match status" value="1"/>
</dbReference>
<feature type="transmembrane region" description="Helical" evidence="6">
    <location>
        <begin position="281"/>
        <end position="298"/>
    </location>
</feature>
<sequence length="391" mass="44684">MKKPLYHQNIPSMYRYIFLAQLFFDRSLWVIFLTQKQFSMTDIGIVEALLHLSIVIFEIPTGILCDRFGRKRSLLIGNGLSIVYAILMLATNQIFFIGLALMSLGLGITFQSGAEEALLYDSLKETGKESHYTKVFGMFSMLGLISLSAAQLIGGFLAEFSFTYVYIGIMIVHLLAFLPLLAIKEPKKIIQTTEKSEPWHYQLTESVKIWRRYHTMHVPVIVYMLLSTATVIIIFYAQSYFKALGYSTPMIGFIFAVEGLLGALVVKYVYLIEAKFSFIKINRLIYFIYLALFIAFIYSTHGLLIISFLLLSQAFTVLQPIFSNFIQHKLESSFRATFFSMVGAVESLMIMIAFPLFGWFIDRLGFHVSFLLLFIILTGTFIPLLLVKQQK</sequence>
<evidence type="ECO:0000256" key="2">
    <source>
        <dbReference type="ARBA" id="ARBA00022448"/>
    </source>
</evidence>
<feature type="transmembrane region" description="Helical" evidence="6">
    <location>
        <begin position="250"/>
        <end position="269"/>
    </location>
</feature>
<reference evidence="8 11" key="2">
    <citation type="submission" date="2019-07" db="EMBL/GenBank/DDBJ databases">
        <title>Whole genome shotgun sequence of Halolactibacillus halophilus NBRC 100868.</title>
        <authorList>
            <person name="Hosoyama A."/>
            <person name="Uohara A."/>
            <person name="Ohji S."/>
            <person name="Ichikawa N."/>
        </authorList>
    </citation>
    <scope>NUCLEOTIDE SEQUENCE [LARGE SCALE GENOMIC DNA]</scope>
    <source>
        <strain evidence="8 11">NBRC 100868</strain>
    </source>
</reference>
<dbReference type="Proteomes" id="UP000321547">
    <property type="component" value="Unassembled WGS sequence"/>
</dbReference>
<evidence type="ECO:0000313" key="10">
    <source>
        <dbReference type="Proteomes" id="UP000242243"/>
    </source>
</evidence>
<evidence type="ECO:0000256" key="5">
    <source>
        <dbReference type="ARBA" id="ARBA00023136"/>
    </source>
</evidence>
<keyword evidence="5 6" id="KW-0472">Membrane</keyword>
<keyword evidence="11" id="KW-1185">Reference proteome</keyword>
<organism evidence="9 10">
    <name type="scientific">Halolactibacillus halophilus</name>
    <dbReference type="NCBI Taxonomy" id="306540"/>
    <lineage>
        <taxon>Bacteria</taxon>
        <taxon>Bacillati</taxon>
        <taxon>Bacillota</taxon>
        <taxon>Bacilli</taxon>
        <taxon>Bacillales</taxon>
        <taxon>Bacillaceae</taxon>
        <taxon>Halolactibacillus</taxon>
    </lineage>
</organism>
<evidence type="ECO:0000256" key="4">
    <source>
        <dbReference type="ARBA" id="ARBA00022989"/>
    </source>
</evidence>
<name>A0A1I5QPQ3_9BACI</name>
<dbReference type="SUPFAM" id="SSF103473">
    <property type="entry name" value="MFS general substrate transporter"/>
    <property type="match status" value="1"/>
</dbReference>
<protein>
    <submittedName>
        <fullName evidence="9">Fucose permease</fullName>
    </submittedName>
    <submittedName>
        <fullName evidence="8">MFS transporter</fullName>
    </submittedName>
</protein>
<dbReference type="OrthoDB" id="9816124at2"/>
<evidence type="ECO:0000313" key="9">
    <source>
        <dbReference type="EMBL" id="SFP48001.1"/>
    </source>
</evidence>
<dbReference type="PANTHER" id="PTHR23530">
    <property type="entry name" value="TRANSPORT PROTEIN-RELATED"/>
    <property type="match status" value="1"/>
</dbReference>
<evidence type="ECO:0000256" key="1">
    <source>
        <dbReference type="ARBA" id="ARBA00004651"/>
    </source>
</evidence>
<dbReference type="GO" id="GO:0005886">
    <property type="term" value="C:plasma membrane"/>
    <property type="evidence" value="ECO:0007669"/>
    <property type="project" value="UniProtKB-SubCell"/>
</dbReference>
<dbReference type="InterPro" id="IPR020846">
    <property type="entry name" value="MFS_dom"/>
</dbReference>
<evidence type="ECO:0000313" key="11">
    <source>
        <dbReference type="Proteomes" id="UP000321547"/>
    </source>
</evidence>
<feature type="transmembrane region" description="Helical" evidence="6">
    <location>
        <begin position="95"/>
        <end position="114"/>
    </location>
</feature>
<feature type="transmembrane region" description="Helical" evidence="6">
    <location>
        <begin position="44"/>
        <end position="65"/>
    </location>
</feature>
<evidence type="ECO:0000259" key="7">
    <source>
        <dbReference type="PROSITE" id="PS50850"/>
    </source>
</evidence>
<evidence type="ECO:0000256" key="3">
    <source>
        <dbReference type="ARBA" id="ARBA00022692"/>
    </source>
</evidence>
<accession>A0A1I5QPQ3</accession>
<keyword evidence="3 6" id="KW-0812">Transmembrane</keyword>
<comment type="subcellular location">
    <subcellularLocation>
        <location evidence="1">Cell membrane</location>
        <topology evidence="1">Multi-pass membrane protein</topology>
    </subcellularLocation>
</comment>
<dbReference type="Proteomes" id="UP000242243">
    <property type="component" value="Unassembled WGS sequence"/>
</dbReference>
<feature type="transmembrane region" description="Helical" evidence="6">
    <location>
        <begin position="367"/>
        <end position="387"/>
    </location>
</feature>
<dbReference type="GO" id="GO:0022857">
    <property type="term" value="F:transmembrane transporter activity"/>
    <property type="evidence" value="ECO:0007669"/>
    <property type="project" value="InterPro"/>
</dbReference>
<dbReference type="RefSeq" id="WP_089832485.1">
    <property type="nucleotide sequence ID" value="NZ_BJWI01000018.1"/>
</dbReference>
<proteinExistence type="predicted"/>
<keyword evidence="2" id="KW-0813">Transport</keyword>
<dbReference type="Gene3D" id="1.20.1250.20">
    <property type="entry name" value="MFS general substrate transporter like domains"/>
    <property type="match status" value="1"/>
</dbReference>
<evidence type="ECO:0000313" key="8">
    <source>
        <dbReference type="EMBL" id="GEM01873.1"/>
    </source>
</evidence>
<dbReference type="InterPro" id="IPR036259">
    <property type="entry name" value="MFS_trans_sf"/>
</dbReference>
<feature type="domain" description="Major facilitator superfamily (MFS) profile" evidence="7">
    <location>
        <begin position="1"/>
        <end position="391"/>
    </location>
</feature>
<dbReference type="STRING" id="306540.SAMN05421839_12325"/>
<feature type="transmembrane region" description="Helical" evidence="6">
    <location>
        <begin position="72"/>
        <end position="89"/>
    </location>
</feature>
<gene>
    <name evidence="8" type="ORF">HHA03_14050</name>
    <name evidence="9" type="ORF">SAMN05421839_12325</name>
</gene>
<reference evidence="9 10" key="1">
    <citation type="submission" date="2016-10" db="EMBL/GenBank/DDBJ databases">
        <authorList>
            <person name="de Groot N.N."/>
        </authorList>
    </citation>
    <scope>NUCLEOTIDE SEQUENCE [LARGE SCALE GENOMIC DNA]</scope>
    <source>
        <strain evidence="9 10">DSM 17073</strain>
    </source>
</reference>
<dbReference type="EMBL" id="BJWI01000018">
    <property type="protein sequence ID" value="GEM01873.1"/>
    <property type="molecule type" value="Genomic_DNA"/>
</dbReference>
<feature type="transmembrane region" description="Helical" evidence="6">
    <location>
        <begin position="164"/>
        <end position="183"/>
    </location>
</feature>